<dbReference type="AlphaFoldDB" id="A0A9X1XKU9"/>
<sequence>MSRVFKRLSFFMPFLVLFYASTASAAFYSSFKYDSSSDMYVMDLSGTTWDSVNIVYKATNGGTIFNDTQSNNGSGTQYFVCNGSATLKFYDGSDLVNTSTVTMSQIQSERSACAAEAPPGDSGGGGSSGGGSSCIGCEVFNCPGWDEYMGKVNQIIGAIPPAPDWDEIAKKFRDTIAPRVKADMEDLLGYAPTPPGAPDAPNVPIPTVPGKPTAPSLPADLDDRGIKPPTGNEDPGLKDSVFTEDDIKKQAPVIKQRTDPTGGFKILDPISGLPSQEEFEKNKPDEGSAPLPGDPKELENKSPYPSEDSNTAPTPDEGSNTAPTPDEDENKAPTPDDSSGTAPIPDESGTAPLPDESGTAPLPDERGTAPLPGD</sequence>
<organism evidence="3 4">
    <name type="scientific">Fictibacillus marinisediminis</name>
    <dbReference type="NCBI Taxonomy" id="2878389"/>
    <lineage>
        <taxon>Bacteria</taxon>
        <taxon>Bacillati</taxon>
        <taxon>Bacillota</taxon>
        <taxon>Bacilli</taxon>
        <taxon>Bacillales</taxon>
        <taxon>Fictibacillaceae</taxon>
        <taxon>Fictibacillus</taxon>
    </lineage>
</organism>
<dbReference type="EMBL" id="JAIWJX010000003">
    <property type="protein sequence ID" value="MCK6259394.1"/>
    <property type="molecule type" value="Genomic_DNA"/>
</dbReference>
<evidence type="ECO:0000313" key="3">
    <source>
        <dbReference type="EMBL" id="MCK6259394.1"/>
    </source>
</evidence>
<gene>
    <name evidence="3" type="ORF">LCY76_22745</name>
</gene>
<name>A0A9X1XKU9_9BACL</name>
<proteinExistence type="predicted"/>
<feature type="chain" id="PRO_5040969722" evidence="2">
    <location>
        <begin position="26"/>
        <end position="374"/>
    </location>
</feature>
<comment type="caution">
    <text evidence="3">The sequence shown here is derived from an EMBL/GenBank/DDBJ whole genome shotgun (WGS) entry which is preliminary data.</text>
</comment>
<protein>
    <submittedName>
        <fullName evidence="3">Uncharacterized protein</fullName>
    </submittedName>
</protein>
<keyword evidence="2" id="KW-0732">Signal</keyword>
<dbReference type="Proteomes" id="UP001139011">
    <property type="component" value="Unassembled WGS sequence"/>
</dbReference>
<feature type="compositionally biased region" description="Pro residues" evidence="1">
    <location>
        <begin position="192"/>
        <end position="209"/>
    </location>
</feature>
<keyword evidence="4" id="KW-1185">Reference proteome</keyword>
<reference evidence="3" key="1">
    <citation type="submission" date="2021-09" db="EMBL/GenBank/DDBJ databases">
        <title>Genome analysis of Fictibacillus sp. KIGAM418 isolated from marine sediment.</title>
        <authorList>
            <person name="Seo M.-J."/>
            <person name="Cho E.-S."/>
            <person name="Hwang C.Y."/>
        </authorList>
    </citation>
    <scope>NUCLEOTIDE SEQUENCE</scope>
    <source>
        <strain evidence="3">KIGAM418</strain>
    </source>
</reference>
<evidence type="ECO:0000256" key="2">
    <source>
        <dbReference type="SAM" id="SignalP"/>
    </source>
</evidence>
<feature type="signal peptide" evidence="2">
    <location>
        <begin position="1"/>
        <end position="25"/>
    </location>
</feature>
<accession>A0A9X1XKU9</accession>
<evidence type="ECO:0000256" key="1">
    <source>
        <dbReference type="SAM" id="MobiDB-lite"/>
    </source>
</evidence>
<feature type="region of interest" description="Disordered" evidence="1">
    <location>
        <begin position="187"/>
        <end position="374"/>
    </location>
</feature>
<evidence type="ECO:0000313" key="4">
    <source>
        <dbReference type="Proteomes" id="UP001139011"/>
    </source>
</evidence>
<feature type="compositionally biased region" description="Polar residues" evidence="1">
    <location>
        <begin position="307"/>
        <end position="323"/>
    </location>
</feature>
<dbReference type="RefSeq" id="WP_248254765.1">
    <property type="nucleotide sequence ID" value="NZ_JAIWJX010000003.1"/>
</dbReference>